<dbReference type="Proteomes" id="UP001549321">
    <property type="component" value="Unassembled WGS sequence"/>
</dbReference>
<dbReference type="InterPro" id="IPR010781">
    <property type="entry name" value="DUF1376"/>
</dbReference>
<dbReference type="EMBL" id="JBEPSM010000007">
    <property type="protein sequence ID" value="MET4636750.1"/>
    <property type="molecule type" value="Genomic_DNA"/>
</dbReference>
<sequence>MIASPRMPISVVEELAAASDLTAEEYGAYMLLRMHQWQYGALPTDSDRLSRIAHVAADKWPQVASAIRPRFGPNWRHEDTHRTRQKCAATHERLSNAGKKGGSSKGKAKPNESPTFVQASSQAKGQATSLASFGLEPEVAPRDGEASLATEASDQPPLPAIADPQAACEWLLERGVFPGDLDELQRLLVAGKLTPSILARSAL</sequence>
<dbReference type="RefSeq" id="WP_354554533.1">
    <property type="nucleotide sequence ID" value="NZ_JBEPSM010000007.1"/>
</dbReference>
<comment type="caution">
    <text evidence="2">The sequence shown here is derived from an EMBL/GenBank/DDBJ whole genome shotgun (WGS) entry which is preliminary data.</text>
</comment>
<evidence type="ECO:0000256" key="1">
    <source>
        <dbReference type="SAM" id="MobiDB-lite"/>
    </source>
</evidence>
<accession>A0ABV2R693</accession>
<organism evidence="2 3">
    <name type="scientific">Kaistia defluvii</name>
    <dbReference type="NCBI Taxonomy" id="410841"/>
    <lineage>
        <taxon>Bacteria</taxon>
        <taxon>Pseudomonadati</taxon>
        <taxon>Pseudomonadota</taxon>
        <taxon>Alphaproteobacteria</taxon>
        <taxon>Hyphomicrobiales</taxon>
        <taxon>Kaistiaceae</taxon>
        <taxon>Kaistia</taxon>
    </lineage>
</organism>
<protein>
    <submittedName>
        <fullName evidence="2">Uncharacterized protein YdaU (DUF1376 family)</fullName>
    </submittedName>
</protein>
<evidence type="ECO:0000313" key="3">
    <source>
        <dbReference type="Proteomes" id="UP001549321"/>
    </source>
</evidence>
<feature type="compositionally biased region" description="Polar residues" evidence="1">
    <location>
        <begin position="112"/>
        <end position="123"/>
    </location>
</feature>
<feature type="region of interest" description="Disordered" evidence="1">
    <location>
        <begin position="71"/>
        <end position="123"/>
    </location>
</feature>
<gene>
    <name evidence="2" type="ORF">ABIE08_004715</name>
</gene>
<reference evidence="2 3" key="1">
    <citation type="submission" date="2024-06" db="EMBL/GenBank/DDBJ databases">
        <title>Sorghum-associated microbial communities from plants grown in Nebraska, USA.</title>
        <authorList>
            <person name="Schachtman D."/>
        </authorList>
    </citation>
    <scope>NUCLEOTIDE SEQUENCE [LARGE SCALE GENOMIC DNA]</scope>
    <source>
        <strain evidence="2 3">3207</strain>
    </source>
</reference>
<evidence type="ECO:0000313" key="2">
    <source>
        <dbReference type="EMBL" id="MET4636750.1"/>
    </source>
</evidence>
<name>A0ABV2R693_9HYPH</name>
<proteinExistence type="predicted"/>
<dbReference type="Pfam" id="PF07120">
    <property type="entry name" value="DUF1376"/>
    <property type="match status" value="1"/>
</dbReference>
<keyword evidence="3" id="KW-1185">Reference proteome</keyword>